<protein>
    <submittedName>
        <fullName evidence="2">GNAT family N-acetyltransferase</fullName>
    </submittedName>
</protein>
<keyword evidence="3" id="KW-1185">Reference proteome</keyword>
<dbReference type="EMBL" id="VYKL01000016">
    <property type="protein sequence ID" value="KAA9024362.1"/>
    <property type="molecule type" value="Genomic_DNA"/>
</dbReference>
<dbReference type="OrthoDB" id="2398454at2"/>
<dbReference type="PROSITE" id="PS51186">
    <property type="entry name" value="GNAT"/>
    <property type="match status" value="1"/>
</dbReference>
<dbReference type="Pfam" id="PF00583">
    <property type="entry name" value="Acetyltransf_1"/>
    <property type="match status" value="1"/>
</dbReference>
<dbReference type="CDD" id="cd04301">
    <property type="entry name" value="NAT_SF"/>
    <property type="match status" value="1"/>
</dbReference>
<dbReference type="SUPFAM" id="SSF55729">
    <property type="entry name" value="Acyl-CoA N-acyltransferases (Nat)"/>
    <property type="match status" value="1"/>
</dbReference>
<dbReference type="RefSeq" id="WP_150440152.1">
    <property type="nucleotide sequence ID" value="NZ_VYKL01000016.1"/>
</dbReference>
<gene>
    <name evidence="2" type="ORF">F4V44_11410</name>
</gene>
<dbReference type="AlphaFoldDB" id="A0A5J5HUX1"/>
<dbReference type="GO" id="GO:0016747">
    <property type="term" value="F:acyltransferase activity, transferring groups other than amino-acyl groups"/>
    <property type="evidence" value="ECO:0007669"/>
    <property type="project" value="InterPro"/>
</dbReference>
<evidence type="ECO:0000313" key="2">
    <source>
        <dbReference type="EMBL" id="KAA9024362.1"/>
    </source>
</evidence>
<dbReference type="InterPro" id="IPR016181">
    <property type="entry name" value="Acyl_CoA_acyltransferase"/>
</dbReference>
<dbReference type="InterPro" id="IPR000182">
    <property type="entry name" value="GNAT_dom"/>
</dbReference>
<sequence length="230" mass="26387">MKIVWEEITKNHMSHIESVLQLYDTAFPKDLREPHQILYNALDKAEQNPPNRFRFLVGLMEGKPVSFATAHYLAEVNCGFIVYLGTDPHERSKGLGSQALGTIEEYLNQDAILAGKGSIRAFVLETEKQESANSEEERETCLKRDYFYKRNGYKTYKGIDYIQPPLNGGNEAIPLKLNIKKKQQTDFSRDEAQELIYAMYDQKYCLVNRIPTIVLNDCLKEMSIPKGVNI</sequence>
<comment type="caution">
    <text evidence="2">The sequence shown here is derived from an EMBL/GenBank/DDBJ whole genome shotgun (WGS) entry which is preliminary data.</text>
</comment>
<feature type="domain" description="N-acetyltransferase" evidence="1">
    <location>
        <begin position="6"/>
        <end position="180"/>
    </location>
</feature>
<dbReference type="Gene3D" id="3.40.630.30">
    <property type="match status" value="1"/>
</dbReference>
<evidence type="ECO:0000259" key="1">
    <source>
        <dbReference type="PROSITE" id="PS51186"/>
    </source>
</evidence>
<keyword evidence="2" id="KW-0808">Transferase</keyword>
<name>A0A5J5HUX1_9BACI</name>
<organism evidence="2 3">
    <name type="scientific">Niallia endozanthoxylica</name>
    <dbReference type="NCBI Taxonomy" id="2036016"/>
    <lineage>
        <taxon>Bacteria</taxon>
        <taxon>Bacillati</taxon>
        <taxon>Bacillota</taxon>
        <taxon>Bacilli</taxon>
        <taxon>Bacillales</taxon>
        <taxon>Bacillaceae</taxon>
        <taxon>Niallia</taxon>
    </lineage>
</organism>
<dbReference type="Proteomes" id="UP000326671">
    <property type="component" value="Unassembled WGS sequence"/>
</dbReference>
<accession>A0A5J5HUX1</accession>
<proteinExistence type="predicted"/>
<evidence type="ECO:0000313" key="3">
    <source>
        <dbReference type="Proteomes" id="UP000326671"/>
    </source>
</evidence>
<reference evidence="2 3" key="1">
    <citation type="submission" date="2019-09" db="EMBL/GenBank/DDBJ databases">
        <title>Whole genome sequences of isolates from the Mars Exploration Rovers.</title>
        <authorList>
            <person name="Seuylemezian A."/>
            <person name="Vaishampayan P."/>
        </authorList>
    </citation>
    <scope>NUCLEOTIDE SEQUENCE [LARGE SCALE GENOMIC DNA]</scope>
    <source>
        <strain evidence="2 3">MER_TA_151</strain>
    </source>
</reference>